<keyword evidence="10 12" id="KW-0443">Lipid metabolism</keyword>
<keyword evidence="9 12" id="KW-0862">Zinc</keyword>
<comment type="pathway">
    <text evidence="3 12">Glycolipid biosynthesis; lipid IV(A) biosynthesis; lipid IV(A) from (3R)-3-hydroxytetradecanoyl-[acyl-carrier-protein] and UDP-N-acetyl-alpha-D-glucosamine: step 2/6.</text>
</comment>
<gene>
    <name evidence="12" type="primary">lpxC</name>
    <name evidence="13" type="ORF">ENV52_09310</name>
</gene>
<dbReference type="EC" id="3.5.1.108" evidence="4 12"/>
<keyword evidence="5 12" id="KW-0444">Lipid biosynthesis</keyword>
<sequence>MIWQKTIARPITVTDIGLHSGQPVTMSLYPASANQGLKFIRTDLPGRPQVRAHYSRVVNTTRATTLGEGSATLATVEHLLSAFYGLGIDNAVIEVDGPEIPIMDGSAKPFVDLLMAAGSTSLPWPRAYLLVHKQVELSNGDGWMRVVPGQPRIMYAIDFPHPVIRRQRYTMTLDAEHFRREIAPARTFGFLKEVQFLQSRGLARGGSLDNALVLDDTHVLNPGGLRFPEEFVRHKILDALGDLALLGMPIIGRLEISRGSHDLHQQFVQHLIDQENAWRLWVPPLHNRTPRRTFEPVPFWEGVPA</sequence>
<dbReference type="PANTHER" id="PTHR33694:SF1">
    <property type="entry name" value="UDP-3-O-ACYL-N-ACETYLGLUCOSAMINE DEACETYLASE 1, MITOCHONDRIAL-RELATED"/>
    <property type="match status" value="1"/>
</dbReference>
<accession>A0A7V6A431</accession>
<keyword evidence="6 12" id="KW-0441">Lipid A biosynthesis</keyword>
<dbReference type="PANTHER" id="PTHR33694">
    <property type="entry name" value="UDP-3-O-ACYL-N-ACETYLGLUCOSAMINE DEACETYLASE 1, MITOCHONDRIAL-RELATED"/>
    <property type="match status" value="1"/>
</dbReference>
<evidence type="ECO:0000256" key="7">
    <source>
        <dbReference type="ARBA" id="ARBA00022723"/>
    </source>
</evidence>
<evidence type="ECO:0000256" key="11">
    <source>
        <dbReference type="ARBA" id="ARBA00024535"/>
    </source>
</evidence>
<evidence type="ECO:0000313" key="13">
    <source>
        <dbReference type="EMBL" id="HHS29882.1"/>
    </source>
</evidence>
<evidence type="ECO:0000256" key="1">
    <source>
        <dbReference type="ARBA" id="ARBA00001947"/>
    </source>
</evidence>
<dbReference type="InterPro" id="IPR004463">
    <property type="entry name" value="UDP-acyl_GlcNac_deAcase"/>
</dbReference>
<proteinExistence type="inferred from homology"/>
<dbReference type="UniPathway" id="UPA00359">
    <property type="reaction ID" value="UER00478"/>
</dbReference>
<dbReference type="HAMAP" id="MF_00388">
    <property type="entry name" value="LpxC"/>
    <property type="match status" value="1"/>
</dbReference>
<comment type="function">
    <text evidence="2 12">Catalyzes the hydrolysis of UDP-3-O-myristoyl-N-acetylglucosamine to form UDP-3-O-myristoylglucosamine and acetate, the committed step in lipid A biosynthesis.</text>
</comment>
<evidence type="ECO:0000256" key="12">
    <source>
        <dbReference type="HAMAP-Rule" id="MF_00388"/>
    </source>
</evidence>
<dbReference type="GO" id="GO:0103117">
    <property type="term" value="F:UDP-3-O-acyl-N-acetylglucosamine deacetylase activity"/>
    <property type="evidence" value="ECO:0007669"/>
    <property type="project" value="UniProtKB-UniRule"/>
</dbReference>
<dbReference type="SUPFAM" id="SSF54211">
    <property type="entry name" value="Ribosomal protein S5 domain 2-like"/>
    <property type="match status" value="2"/>
</dbReference>
<comment type="caution">
    <text evidence="13">The sequence shown here is derived from an EMBL/GenBank/DDBJ whole genome shotgun (WGS) entry which is preliminary data.</text>
</comment>
<comment type="similarity">
    <text evidence="12">Belongs to the LpxC family.</text>
</comment>
<dbReference type="GO" id="GO:0046872">
    <property type="term" value="F:metal ion binding"/>
    <property type="evidence" value="ECO:0007669"/>
    <property type="project" value="UniProtKB-KW"/>
</dbReference>
<name>A0A7V6A431_9BACT</name>
<dbReference type="Gene3D" id="3.30.1700.10">
    <property type="entry name" value="lpxc deacetylase, domain 2"/>
    <property type="match status" value="1"/>
</dbReference>
<reference evidence="13" key="1">
    <citation type="journal article" date="2020" name="mSystems">
        <title>Genome- and Community-Level Interaction Insights into Carbon Utilization and Element Cycling Functions of Hydrothermarchaeota in Hydrothermal Sediment.</title>
        <authorList>
            <person name="Zhou Z."/>
            <person name="Liu Y."/>
            <person name="Xu W."/>
            <person name="Pan J."/>
            <person name="Luo Z.H."/>
            <person name="Li M."/>
        </authorList>
    </citation>
    <scope>NUCLEOTIDE SEQUENCE [LARGE SCALE GENOMIC DNA]</scope>
    <source>
        <strain evidence="13">SpSt-767</strain>
    </source>
</reference>
<feature type="binding site" evidence="12">
    <location>
        <position position="238"/>
    </location>
    <ligand>
        <name>Zn(2+)</name>
        <dbReference type="ChEBI" id="CHEBI:29105"/>
    </ligand>
</feature>
<dbReference type="GO" id="GO:0009245">
    <property type="term" value="P:lipid A biosynthetic process"/>
    <property type="evidence" value="ECO:0007669"/>
    <property type="project" value="UniProtKB-UniRule"/>
</dbReference>
<evidence type="ECO:0000256" key="2">
    <source>
        <dbReference type="ARBA" id="ARBA00002923"/>
    </source>
</evidence>
<comment type="catalytic activity">
    <reaction evidence="11 12">
        <text>a UDP-3-O-[(3R)-3-hydroxyacyl]-N-acetyl-alpha-D-glucosamine + H2O = a UDP-3-O-[(3R)-3-hydroxyacyl]-alpha-D-glucosamine + acetate</text>
        <dbReference type="Rhea" id="RHEA:67816"/>
        <dbReference type="ChEBI" id="CHEBI:15377"/>
        <dbReference type="ChEBI" id="CHEBI:30089"/>
        <dbReference type="ChEBI" id="CHEBI:137740"/>
        <dbReference type="ChEBI" id="CHEBI:173225"/>
        <dbReference type="EC" id="3.5.1.108"/>
    </reaction>
</comment>
<evidence type="ECO:0000256" key="4">
    <source>
        <dbReference type="ARBA" id="ARBA00012745"/>
    </source>
</evidence>
<keyword evidence="7 12" id="KW-0479">Metal-binding</keyword>
<evidence type="ECO:0000256" key="9">
    <source>
        <dbReference type="ARBA" id="ARBA00022833"/>
    </source>
</evidence>
<feature type="active site" description="Proton donor" evidence="12">
    <location>
        <position position="261"/>
    </location>
</feature>
<feature type="binding site" evidence="12">
    <location>
        <position position="234"/>
    </location>
    <ligand>
        <name>Zn(2+)</name>
        <dbReference type="ChEBI" id="CHEBI:29105"/>
    </ligand>
</feature>
<dbReference type="InterPro" id="IPR015870">
    <property type="entry name" value="UDP-acyl_N-AcGlcN_deAcase_N"/>
</dbReference>
<dbReference type="NCBIfam" id="TIGR00325">
    <property type="entry name" value="lpxC"/>
    <property type="match status" value="1"/>
</dbReference>
<evidence type="ECO:0000256" key="3">
    <source>
        <dbReference type="ARBA" id="ARBA00005002"/>
    </source>
</evidence>
<dbReference type="GO" id="GO:0016020">
    <property type="term" value="C:membrane"/>
    <property type="evidence" value="ECO:0007669"/>
    <property type="project" value="GOC"/>
</dbReference>
<dbReference type="EMBL" id="DTGR01000147">
    <property type="protein sequence ID" value="HHS29882.1"/>
    <property type="molecule type" value="Genomic_DNA"/>
</dbReference>
<dbReference type="InterPro" id="IPR020568">
    <property type="entry name" value="Ribosomal_Su5_D2-typ_SF"/>
</dbReference>
<dbReference type="InterPro" id="IPR011334">
    <property type="entry name" value="UDP-acyl_GlcNac_deAcase_C"/>
</dbReference>
<evidence type="ECO:0000256" key="6">
    <source>
        <dbReference type="ARBA" id="ARBA00022556"/>
    </source>
</evidence>
<evidence type="ECO:0000256" key="5">
    <source>
        <dbReference type="ARBA" id="ARBA00022516"/>
    </source>
</evidence>
<dbReference type="Pfam" id="PF03331">
    <property type="entry name" value="LpxC"/>
    <property type="match status" value="1"/>
</dbReference>
<evidence type="ECO:0000256" key="10">
    <source>
        <dbReference type="ARBA" id="ARBA00023098"/>
    </source>
</evidence>
<feature type="binding site" evidence="12">
    <location>
        <position position="78"/>
    </location>
    <ligand>
        <name>Zn(2+)</name>
        <dbReference type="ChEBI" id="CHEBI:29105"/>
    </ligand>
</feature>
<dbReference type="AlphaFoldDB" id="A0A7V6A431"/>
<organism evidence="13">
    <name type="scientific">Desulfobacca acetoxidans</name>
    <dbReference type="NCBI Taxonomy" id="60893"/>
    <lineage>
        <taxon>Bacteria</taxon>
        <taxon>Pseudomonadati</taxon>
        <taxon>Thermodesulfobacteriota</taxon>
        <taxon>Desulfobaccia</taxon>
        <taxon>Desulfobaccales</taxon>
        <taxon>Desulfobaccaceae</taxon>
        <taxon>Desulfobacca</taxon>
    </lineage>
</organism>
<dbReference type="Gene3D" id="3.30.230.20">
    <property type="entry name" value="lpxc deacetylase, domain 1"/>
    <property type="match status" value="1"/>
</dbReference>
<evidence type="ECO:0000256" key="8">
    <source>
        <dbReference type="ARBA" id="ARBA00022801"/>
    </source>
</evidence>
<keyword evidence="8 12" id="KW-0378">Hydrolase</keyword>
<comment type="cofactor">
    <cofactor evidence="1 12">
        <name>Zn(2+)</name>
        <dbReference type="ChEBI" id="CHEBI:29105"/>
    </cofactor>
</comment>
<protein>
    <recommendedName>
        <fullName evidence="4 12">UDP-3-O-acyl-N-acetylglucosamine deacetylase</fullName>
        <shortName evidence="12">UDP-3-O-acyl-GlcNAc deacetylase</shortName>
        <ecNumber evidence="4 12">3.5.1.108</ecNumber>
    </recommendedName>
    <alternativeName>
        <fullName evidence="12">UDP-3-O-[R-3-hydroxymyristoyl]-N-acetylglucosamine deacetylase</fullName>
    </alternativeName>
</protein>